<dbReference type="EMBL" id="VRLW01000001">
    <property type="protein sequence ID" value="KAA1258927.1"/>
    <property type="molecule type" value="Genomic_DNA"/>
</dbReference>
<keyword evidence="1" id="KW-0812">Transmembrane</keyword>
<organism evidence="2 3">
    <name type="scientific">Rubripirellula obstinata</name>
    <dbReference type="NCBI Taxonomy" id="406547"/>
    <lineage>
        <taxon>Bacteria</taxon>
        <taxon>Pseudomonadati</taxon>
        <taxon>Planctomycetota</taxon>
        <taxon>Planctomycetia</taxon>
        <taxon>Pirellulales</taxon>
        <taxon>Pirellulaceae</taxon>
        <taxon>Rubripirellula</taxon>
    </lineage>
</organism>
<gene>
    <name evidence="2" type="ORF">LF1_14510</name>
</gene>
<name>A0A5B1CCS0_9BACT</name>
<protein>
    <recommendedName>
        <fullName evidence="4">DUF983 domain-containing protein</fullName>
    </recommendedName>
</protein>
<evidence type="ECO:0000256" key="1">
    <source>
        <dbReference type="SAM" id="Phobius"/>
    </source>
</evidence>
<keyword evidence="3" id="KW-1185">Reference proteome</keyword>
<evidence type="ECO:0008006" key="4">
    <source>
        <dbReference type="Google" id="ProtNLM"/>
    </source>
</evidence>
<feature type="transmembrane region" description="Helical" evidence="1">
    <location>
        <begin position="56"/>
        <end position="78"/>
    </location>
</feature>
<dbReference type="RefSeq" id="WP_068267065.1">
    <property type="nucleotide sequence ID" value="NZ_LWSK01000153.1"/>
</dbReference>
<evidence type="ECO:0000313" key="2">
    <source>
        <dbReference type="EMBL" id="KAA1258927.1"/>
    </source>
</evidence>
<dbReference type="Proteomes" id="UP000322699">
    <property type="component" value="Unassembled WGS sequence"/>
</dbReference>
<sequence length="122" mass="13782">MNPYQPPATQSQNNAHRCPVCNEPVWFLRFALPLGHCKSCGNYLTIRDWGSKRWPWVLALLVAMYTPIALQMVGVITVPNSVVLVPIFFLIVQGIHTCVSGKLVPAVCWGFFALRDDDRLER</sequence>
<comment type="caution">
    <text evidence="2">The sequence shown here is derived from an EMBL/GenBank/DDBJ whole genome shotgun (WGS) entry which is preliminary data.</text>
</comment>
<proteinExistence type="predicted"/>
<keyword evidence="1" id="KW-0472">Membrane</keyword>
<accession>A0A5B1CCS0</accession>
<dbReference type="AlphaFoldDB" id="A0A5B1CCS0"/>
<reference evidence="2 3" key="1">
    <citation type="submission" date="2019-08" db="EMBL/GenBank/DDBJ databases">
        <title>Deep-cultivation of Planctomycetes and their phenomic and genomic characterization uncovers novel biology.</title>
        <authorList>
            <person name="Wiegand S."/>
            <person name="Jogler M."/>
            <person name="Boedeker C."/>
            <person name="Pinto D."/>
            <person name="Vollmers J."/>
            <person name="Rivas-Marin E."/>
            <person name="Kohn T."/>
            <person name="Peeters S.H."/>
            <person name="Heuer A."/>
            <person name="Rast P."/>
            <person name="Oberbeckmann S."/>
            <person name="Bunk B."/>
            <person name="Jeske O."/>
            <person name="Meyerdierks A."/>
            <person name="Storesund J.E."/>
            <person name="Kallscheuer N."/>
            <person name="Luecker S."/>
            <person name="Lage O.M."/>
            <person name="Pohl T."/>
            <person name="Merkel B.J."/>
            <person name="Hornburger P."/>
            <person name="Mueller R.-W."/>
            <person name="Bruemmer F."/>
            <person name="Labrenz M."/>
            <person name="Spormann A.M."/>
            <person name="Op Den Camp H."/>
            <person name="Overmann J."/>
            <person name="Amann R."/>
            <person name="Jetten M.S.M."/>
            <person name="Mascher T."/>
            <person name="Medema M.H."/>
            <person name="Devos D.P."/>
            <person name="Kaster A.-K."/>
            <person name="Ovreas L."/>
            <person name="Rohde M."/>
            <person name="Galperin M.Y."/>
            <person name="Jogler C."/>
        </authorList>
    </citation>
    <scope>NUCLEOTIDE SEQUENCE [LARGE SCALE GENOMIC DNA]</scope>
    <source>
        <strain evidence="2 3">LF1</strain>
    </source>
</reference>
<feature type="transmembrane region" description="Helical" evidence="1">
    <location>
        <begin position="84"/>
        <end position="114"/>
    </location>
</feature>
<keyword evidence="1" id="KW-1133">Transmembrane helix</keyword>
<evidence type="ECO:0000313" key="3">
    <source>
        <dbReference type="Proteomes" id="UP000322699"/>
    </source>
</evidence>